<gene>
    <name evidence="1" type="ORF">Anapl_12115</name>
</gene>
<sequence>MLPSQLELSFLCLRSDLEGQKIDQDIGLVFWEEKLLCWSTNVWLQEGLKTHLLSPMTLARISVARCRRRGGPGIINRAGRVTLSFGKCSSSKAQLCIWIEGVERRIACTCLRNSARMSSFQSIPVSRQHNSFGPAGLSILEGDKPYGALALAKVADRAVSRKPTKADPATQIDPSELQELFQETSANVFRINSNGAYNERFPSRLCAVLLMTPGYAAELITVQYCKGDSKYLLNGKLSLRSKLLRAVAVDDIFMSPSLRIRHLQVGVYVGLAKGICQDSGHRSKRKDP</sequence>
<proteinExistence type="predicted"/>
<dbReference type="EMBL" id="KB742862">
    <property type="protein sequence ID" value="EOB03383.1"/>
    <property type="molecule type" value="Genomic_DNA"/>
</dbReference>
<accession>R0LSP1</accession>
<evidence type="ECO:0000313" key="1">
    <source>
        <dbReference type="EMBL" id="EOB03383.1"/>
    </source>
</evidence>
<evidence type="ECO:0000313" key="2">
    <source>
        <dbReference type="Proteomes" id="UP000296049"/>
    </source>
</evidence>
<keyword evidence="2" id="KW-1185">Reference proteome</keyword>
<protein>
    <submittedName>
        <fullName evidence="1">Uncharacterized protein</fullName>
    </submittedName>
</protein>
<organism evidence="1 2">
    <name type="scientific">Anas platyrhynchos</name>
    <name type="common">Mallard</name>
    <name type="synonym">Anas boschas</name>
    <dbReference type="NCBI Taxonomy" id="8839"/>
    <lineage>
        <taxon>Eukaryota</taxon>
        <taxon>Metazoa</taxon>
        <taxon>Chordata</taxon>
        <taxon>Craniata</taxon>
        <taxon>Vertebrata</taxon>
        <taxon>Euteleostomi</taxon>
        <taxon>Archelosauria</taxon>
        <taxon>Archosauria</taxon>
        <taxon>Dinosauria</taxon>
        <taxon>Saurischia</taxon>
        <taxon>Theropoda</taxon>
        <taxon>Coelurosauria</taxon>
        <taxon>Aves</taxon>
        <taxon>Neognathae</taxon>
        <taxon>Galloanserae</taxon>
        <taxon>Anseriformes</taxon>
        <taxon>Anatidae</taxon>
        <taxon>Anatinae</taxon>
        <taxon>Anas</taxon>
    </lineage>
</organism>
<reference evidence="2" key="1">
    <citation type="journal article" date="2013" name="Nat. Genet.">
        <title>The duck genome and transcriptome provide insight into an avian influenza virus reservoir species.</title>
        <authorList>
            <person name="Huang Y."/>
            <person name="Li Y."/>
            <person name="Burt D.W."/>
            <person name="Chen H."/>
            <person name="Zhang Y."/>
            <person name="Qian W."/>
            <person name="Kim H."/>
            <person name="Gan S."/>
            <person name="Zhao Y."/>
            <person name="Li J."/>
            <person name="Yi K."/>
            <person name="Feng H."/>
            <person name="Zhu P."/>
            <person name="Li B."/>
            <person name="Liu Q."/>
            <person name="Fairley S."/>
            <person name="Magor K.E."/>
            <person name="Du Z."/>
            <person name="Hu X."/>
            <person name="Goodman L."/>
            <person name="Tafer H."/>
            <person name="Vignal A."/>
            <person name="Lee T."/>
            <person name="Kim K.W."/>
            <person name="Sheng Z."/>
            <person name="An Y."/>
            <person name="Searle S."/>
            <person name="Herrero J."/>
            <person name="Groenen M.A."/>
            <person name="Crooijmans R.P."/>
            <person name="Faraut T."/>
            <person name="Cai Q."/>
            <person name="Webster R.G."/>
            <person name="Aldridge J.R."/>
            <person name="Warren W.C."/>
            <person name="Bartschat S."/>
            <person name="Kehr S."/>
            <person name="Marz M."/>
            <person name="Stadler P.F."/>
            <person name="Smith J."/>
            <person name="Kraus R.H."/>
            <person name="Zhao Y."/>
            <person name="Ren L."/>
            <person name="Fei J."/>
            <person name="Morisson M."/>
            <person name="Kaiser P."/>
            <person name="Griffin D.K."/>
            <person name="Rao M."/>
            <person name="Pitel F."/>
            <person name="Wang J."/>
            <person name="Li N."/>
        </authorList>
    </citation>
    <scope>NUCLEOTIDE SEQUENCE [LARGE SCALE GENOMIC DNA]</scope>
</reference>
<dbReference type="AlphaFoldDB" id="R0LSP1"/>
<name>R0LSP1_ANAPL</name>
<dbReference type="Proteomes" id="UP000296049">
    <property type="component" value="Unassembled WGS sequence"/>
</dbReference>